<organism evidence="3 4">
    <name type="scientific">Cohnella nanjingensis</name>
    <dbReference type="NCBI Taxonomy" id="1387779"/>
    <lineage>
        <taxon>Bacteria</taxon>
        <taxon>Bacillati</taxon>
        <taxon>Bacillota</taxon>
        <taxon>Bacilli</taxon>
        <taxon>Bacillales</taxon>
        <taxon>Paenibacillaceae</taxon>
        <taxon>Cohnella</taxon>
    </lineage>
</organism>
<feature type="domain" description="Glucose/Sorbosone dehydrogenase" evidence="2">
    <location>
        <begin position="51"/>
        <end position="391"/>
    </location>
</feature>
<dbReference type="AlphaFoldDB" id="A0A7X0RVF9"/>
<gene>
    <name evidence="3" type="ORF">H7C19_27080</name>
</gene>
<dbReference type="InterPro" id="IPR011042">
    <property type="entry name" value="6-blade_b-propeller_TolB-like"/>
</dbReference>
<reference evidence="3 4" key="1">
    <citation type="submission" date="2020-08" db="EMBL/GenBank/DDBJ databases">
        <title>Cohnella phylogeny.</title>
        <authorList>
            <person name="Dunlap C."/>
        </authorList>
    </citation>
    <scope>NUCLEOTIDE SEQUENCE [LARGE SCALE GENOMIC DNA]</scope>
    <source>
        <strain evidence="3 4">DSM 28246</strain>
    </source>
</reference>
<feature type="chain" id="PRO_5039137248" evidence="1">
    <location>
        <begin position="21"/>
        <end position="396"/>
    </location>
</feature>
<dbReference type="PROSITE" id="PS51257">
    <property type="entry name" value="PROKAR_LIPOPROTEIN"/>
    <property type="match status" value="1"/>
</dbReference>
<dbReference type="Pfam" id="PF07995">
    <property type="entry name" value="GSDH"/>
    <property type="match status" value="1"/>
</dbReference>
<dbReference type="SUPFAM" id="SSF50952">
    <property type="entry name" value="Soluble quinoprotein glucose dehydrogenase"/>
    <property type="match status" value="1"/>
</dbReference>
<dbReference type="InterPro" id="IPR011041">
    <property type="entry name" value="Quinoprot_gluc/sorb_DH_b-prop"/>
</dbReference>
<proteinExistence type="predicted"/>
<dbReference type="PANTHER" id="PTHR19328">
    <property type="entry name" value="HEDGEHOG-INTERACTING PROTEIN"/>
    <property type="match status" value="1"/>
</dbReference>
<dbReference type="InterPro" id="IPR012938">
    <property type="entry name" value="Glc/Sorbosone_DH"/>
</dbReference>
<keyword evidence="1" id="KW-0732">Signal</keyword>
<sequence length="396" mass="42653">MRRSIMGVAVVLAAFLLGGAACDSKSQTTGAKEEAKSSQAKLARVHPDVQFEKPVGLVWGADGRMFVTEQSGRIVYTDGSGSAAKSSVLLDIQDRVFSEGSEQGLLGLAFHPKFEENGYLYVNYTTKTHTVIARYSVPKGENGRTAADPSSEVALLTFAQPYANHNGGQLAFGPDGYLYIGTGDGGSGGDPHGNGQNKDTLLGKILRIDVDKPSGTEQRPHYGIPADNPFVSGGGASEIYAYGLRNPWRFSFDTATGDLWAADVGQDKLEEIDRIVNGGNYGWNVKEGTRCFKPEEGCESAGLIDPVWTYGRDLGQSVTGGFVYRGKALPGLAGWYVYGDYATGNIWALRQVPGKPTYENKLLLASGYNITSFGQDREGELYLCTADGEVYRFERA</sequence>
<dbReference type="PANTHER" id="PTHR19328:SF75">
    <property type="entry name" value="ALDOSE SUGAR DEHYDROGENASE YLII"/>
    <property type="match status" value="1"/>
</dbReference>
<keyword evidence="4" id="KW-1185">Reference proteome</keyword>
<dbReference type="RefSeq" id="WP_185672216.1">
    <property type="nucleotide sequence ID" value="NZ_JACJVP010000046.1"/>
</dbReference>
<protein>
    <submittedName>
        <fullName evidence="3">PQQ-dependent sugar dehydrogenase</fullName>
    </submittedName>
</protein>
<evidence type="ECO:0000313" key="4">
    <source>
        <dbReference type="Proteomes" id="UP000547209"/>
    </source>
</evidence>
<dbReference type="Gene3D" id="2.120.10.30">
    <property type="entry name" value="TolB, C-terminal domain"/>
    <property type="match status" value="1"/>
</dbReference>
<dbReference type="Proteomes" id="UP000547209">
    <property type="component" value="Unassembled WGS sequence"/>
</dbReference>
<evidence type="ECO:0000259" key="2">
    <source>
        <dbReference type="Pfam" id="PF07995"/>
    </source>
</evidence>
<feature type="signal peptide" evidence="1">
    <location>
        <begin position="1"/>
        <end position="20"/>
    </location>
</feature>
<accession>A0A7X0RVF9</accession>
<evidence type="ECO:0000313" key="3">
    <source>
        <dbReference type="EMBL" id="MBB6674353.1"/>
    </source>
</evidence>
<name>A0A7X0RVF9_9BACL</name>
<dbReference type="EMBL" id="JACJVP010000046">
    <property type="protein sequence ID" value="MBB6674353.1"/>
    <property type="molecule type" value="Genomic_DNA"/>
</dbReference>
<evidence type="ECO:0000256" key="1">
    <source>
        <dbReference type="SAM" id="SignalP"/>
    </source>
</evidence>
<comment type="caution">
    <text evidence="3">The sequence shown here is derived from an EMBL/GenBank/DDBJ whole genome shotgun (WGS) entry which is preliminary data.</text>
</comment>